<evidence type="ECO:0000256" key="6">
    <source>
        <dbReference type="ARBA" id="ARBA00022448"/>
    </source>
</evidence>
<dbReference type="InterPro" id="IPR055275">
    <property type="entry name" value="Ferredox_Rdtase"/>
</dbReference>
<dbReference type="VEuPathDB" id="FungiDB:ASPNIDRAFT2_1213533"/>
<feature type="binding site" evidence="16">
    <location>
        <position position="81"/>
    </location>
    <ligand>
        <name>FAD</name>
        <dbReference type="ChEBI" id="CHEBI:57692"/>
    </ligand>
</feature>
<evidence type="ECO:0000256" key="8">
    <source>
        <dbReference type="ARBA" id="ARBA00022827"/>
    </source>
</evidence>
<comment type="similarity">
    <text evidence="3 15">Belongs to the ferredoxin--NADP reductase type 1 family.</text>
</comment>
<dbReference type="Gene3D" id="3.50.50.60">
    <property type="entry name" value="FAD/NAD(P)-binding domain"/>
    <property type="match status" value="1"/>
</dbReference>
<reference evidence="20" key="1">
    <citation type="journal article" date="2016" name="Genome Announc.">
        <title>Draft genome sequence of Aspergillus niger strain An76.</title>
        <authorList>
            <person name="Gong W."/>
            <person name="Cheng Z."/>
            <person name="Zhang H."/>
            <person name="Liu L."/>
            <person name="Gao P."/>
            <person name="Wang L."/>
        </authorList>
    </citation>
    <scope>NUCLEOTIDE SEQUENCE [LARGE SCALE GENOMIC DNA]</scope>
    <source>
        <strain evidence="20">An76</strain>
    </source>
</reference>
<evidence type="ECO:0000313" key="19">
    <source>
        <dbReference type="EMBL" id="GAQ35097.1"/>
    </source>
</evidence>
<evidence type="ECO:0000256" key="7">
    <source>
        <dbReference type="ARBA" id="ARBA00022630"/>
    </source>
</evidence>
<organism evidence="19 20">
    <name type="scientific">Aspergillus niger</name>
    <dbReference type="NCBI Taxonomy" id="5061"/>
    <lineage>
        <taxon>Eukaryota</taxon>
        <taxon>Fungi</taxon>
        <taxon>Dikarya</taxon>
        <taxon>Ascomycota</taxon>
        <taxon>Pezizomycotina</taxon>
        <taxon>Eurotiomycetes</taxon>
        <taxon>Eurotiomycetidae</taxon>
        <taxon>Eurotiales</taxon>
        <taxon>Aspergillaceae</taxon>
        <taxon>Aspergillus</taxon>
        <taxon>Aspergillus subgen. Circumdati</taxon>
    </lineage>
</organism>
<gene>
    <name evidence="19" type="ORF">ABL_01046</name>
</gene>
<dbReference type="VEuPathDB" id="FungiDB:M747DRAFT_327707"/>
<evidence type="ECO:0000256" key="3">
    <source>
        <dbReference type="ARBA" id="ARBA00008312"/>
    </source>
</evidence>
<dbReference type="Pfam" id="PF07992">
    <property type="entry name" value="Pyr_redox_2"/>
    <property type="match status" value="1"/>
</dbReference>
<evidence type="ECO:0000259" key="18">
    <source>
        <dbReference type="Pfam" id="PF07992"/>
    </source>
</evidence>
<evidence type="ECO:0000256" key="2">
    <source>
        <dbReference type="ARBA" id="ARBA00004173"/>
    </source>
</evidence>
<evidence type="ECO:0000256" key="17">
    <source>
        <dbReference type="PIRSR" id="PIRSR000362-2"/>
    </source>
</evidence>
<dbReference type="SUPFAM" id="SSF51971">
    <property type="entry name" value="Nucleotide-binding domain"/>
    <property type="match status" value="1"/>
</dbReference>
<evidence type="ECO:0000256" key="4">
    <source>
        <dbReference type="ARBA" id="ARBA00013219"/>
    </source>
</evidence>
<comment type="catalytic activity">
    <reaction evidence="14 15">
        <text>2 reduced [adrenodoxin] + NADP(+) + H(+) = 2 oxidized [adrenodoxin] + NADPH</text>
        <dbReference type="Rhea" id="RHEA:42312"/>
        <dbReference type="Rhea" id="RHEA-COMP:9998"/>
        <dbReference type="Rhea" id="RHEA-COMP:9999"/>
        <dbReference type="ChEBI" id="CHEBI:15378"/>
        <dbReference type="ChEBI" id="CHEBI:33737"/>
        <dbReference type="ChEBI" id="CHEBI:33738"/>
        <dbReference type="ChEBI" id="CHEBI:57783"/>
        <dbReference type="ChEBI" id="CHEBI:58349"/>
        <dbReference type="EC" id="1.18.1.6"/>
    </reaction>
</comment>
<feature type="binding site" evidence="16">
    <location>
        <position position="89"/>
    </location>
    <ligand>
        <name>FAD</name>
        <dbReference type="ChEBI" id="CHEBI:57692"/>
    </ligand>
</feature>
<keyword evidence="12 15" id="KW-0560">Oxidoreductase</keyword>
<feature type="binding site" evidence="17">
    <location>
        <position position="254"/>
    </location>
    <ligand>
        <name>NADP(+)</name>
        <dbReference type="ChEBI" id="CHEBI:58349"/>
    </ligand>
</feature>
<dbReference type="PRINTS" id="PR00419">
    <property type="entry name" value="ADXRDTASE"/>
</dbReference>
<keyword evidence="7 15" id="KW-0285">Flavoprotein</keyword>
<name>A0A100I5G9_ASPNG</name>
<dbReference type="InterPro" id="IPR021163">
    <property type="entry name" value="Ferredox_Rdtase_adrenod"/>
</dbReference>
<evidence type="ECO:0000256" key="11">
    <source>
        <dbReference type="ARBA" id="ARBA00022982"/>
    </source>
</evidence>
<dbReference type="InterPro" id="IPR023753">
    <property type="entry name" value="FAD/NAD-binding_dom"/>
</dbReference>
<comment type="cofactor">
    <cofactor evidence="1 15 16">
        <name>FAD</name>
        <dbReference type="ChEBI" id="CHEBI:57692"/>
    </cofactor>
</comment>
<dbReference type="Gene3D" id="3.40.50.720">
    <property type="entry name" value="NAD(P)-binding Rossmann-like Domain"/>
    <property type="match status" value="1"/>
</dbReference>
<dbReference type="EC" id="1.18.1.6" evidence="4 15"/>
<dbReference type="EMBL" id="BCMY01000001">
    <property type="protein sequence ID" value="GAQ35097.1"/>
    <property type="molecule type" value="Genomic_DNA"/>
</dbReference>
<dbReference type="PANTHER" id="PTHR48467">
    <property type="entry name" value="GLUTAMATE SYNTHASE 1 [NADH], CHLOROPLASTIC-LIKE"/>
    <property type="match status" value="1"/>
</dbReference>
<keyword evidence="11" id="KW-0249">Electron transport</keyword>
<dbReference type="OrthoDB" id="333024at2759"/>
<dbReference type="PaxDb" id="5061-CADANGAP00001614"/>
<dbReference type="GO" id="GO:0005739">
    <property type="term" value="C:mitochondrion"/>
    <property type="evidence" value="ECO:0007669"/>
    <property type="project" value="UniProtKB-SubCell"/>
</dbReference>
<dbReference type="PIRSF" id="PIRSF000362">
    <property type="entry name" value="FNR"/>
    <property type="match status" value="1"/>
</dbReference>
<dbReference type="AlphaFoldDB" id="A0A100I5G9"/>
<keyword evidence="8 15" id="KW-0274">FAD</keyword>
<feature type="binding site" evidence="16">
    <location>
        <position position="125"/>
    </location>
    <ligand>
        <name>FAD</name>
        <dbReference type="ChEBI" id="CHEBI:57692"/>
    </ligand>
</feature>
<keyword evidence="13 15" id="KW-0496">Mitochondrion</keyword>
<evidence type="ECO:0000256" key="5">
    <source>
        <dbReference type="ARBA" id="ARBA00016287"/>
    </source>
</evidence>
<feature type="binding site" evidence="17">
    <location>
        <position position="444"/>
    </location>
    <ligand>
        <name>NADP(+)</name>
        <dbReference type="ChEBI" id="CHEBI:58349"/>
    </ligand>
</feature>
<keyword evidence="6" id="KW-0813">Transport</keyword>
<dbReference type="VEuPathDB" id="FungiDB:ATCC64974_60210"/>
<keyword evidence="10" id="KW-0809">Transit peptide</keyword>
<dbReference type="GO" id="GO:0016491">
    <property type="term" value="F:oxidoreductase activity"/>
    <property type="evidence" value="ECO:0007669"/>
    <property type="project" value="UniProtKB-KW"/>
</dbReference>
<evidence type="ECO:0000256" key="12">
    <source>
        <dbReference type="ARBA" id="ARBA00023002"/>
    </source>
</evidence>
<feature type="domain" description="FAD/NAD(P)-binding" evidence="18">
    <location>
        <begin position="50"/>
        <end position="209"/>
    </location>
</feature>
<evidence type="ECO:0000256" key="13">
    <source>
        <dbReference type="ARBA" id="ARBA00023128"/>
    </source>
</evidence>
<dbReference type="PANTHER" id="PTHR48467:SF1">
    <property type="entry name" value="GLUTAMATE SYNTHASE 1 [NADH], CHLOROPLASTIC-LIKE"/>
    <property type="match status" value="1"/>
</dbReference>
<protein>
    <recommendedName>
        <fullName evidence="5 15">NADPH:adrenodoxin oxidoreductase, mitochondrial</fullName>
        <ecNumber evidence="4 15">1.18.1.6</ecNumber>
    </recommendedName>
</protein>
<sequence length="537" mass="59297">MNVQRAPYICGHCTARITRVSVRHSQRQIFSRLTAQSRQYSQVIQNERPFRVAVVGSGPAGFYAAYRLLSKVDNASVDMYEKLPVPFGLARYGVAPDHPEVKNCEEKFTEVAASPRFNFIGNVELGETLPLSSLKPHYDAILFAYGAPKDKELGIPGEKAIRNVYSAREFVGWYNGLPEHRDLAPDLTAGEDAVIIGQGNVALDVARILLSDVNTLRKTDIAEYAIEELSKSKVKRVRVVGRRGPMQAAFTIKELRELLQLPGVAFDPVPKNLFPPEDVMSALPRAQKRLIQLLAKGSTNDPTTSTKSWSLDFLLSPECLHWSPVHPYRLSHVRFARNELDPSDPFLPSAKVTPKYLSSGKRAEVNIPANTFFRSVGYKSLPLPGLEDLGIQFDERRGVIPNDGFGRITTPANTGDKEQLPDGSLISHLPGLYCAGWVKRGPTGVIATTMMDAFSTADAIAADVAGQNGKASLLNSPGYSSGLGWEGVRPEAEKRGLRATSWADWERIDRAERERGQEKGKIRDKFGRVEEMLEVLG</sequence>
<feature type="binding site" evidence="17">
    <location>
        <begin position="198"/>
        <end position="201"/>
    </location>
    <ligand>
        <name>NADP(+)</name>
        <dbReference type="ChEBI" id="CHEBI:58349"/>
    </ligand>
</feature>
<evidence type="ECO:0000256" key="16">
    <source>
        <dbReference type="PIRSR" id="PIRSR000362-1"/>
    </source>
</evidence>
<feature type="binding site" evidence="16">
    <location>
        <position position="60"/>
    </location>
    <ligand>
        <name>FAD</name>
        <dbReference type="ChEBI" id="CHEBI:57692"/>
    </ligand>
</feature>
<evidence type="ECO:0000256" key="14">
    <source>
        <dbReference type="ARBA" id="ARBA00048933"/>
    </source>
</evidence>
<feature type="binding site" evidence="16">
    <location>
        <begin position="444"/>
        <end position="446"/>
    </location>
    <ligand>
        <name>FAD</name>
        <dbReference type="ChEBI" id="CHEBI:57692"/>
    </ligand>
</feature>
<dbReference type="InterPro" id="IPR036188">
    <property type="entry name" value="FAD/NAD-bd_sf"/>
</dbReference>
<feature type="binding site" evidence="17">
    <location>
        <begin position="242"/>
        <end position="243"/>
    </location>
    <ligand>
        <name>NADP(+)</name>
        <dbReference type="ChEBI" id="CHEBI:58349"/>
    </ligand>
</feature>
<dbReference type="VEuPathDB" id="FungiDB:An02g01540"/>
<comment type="subcellular location">
    <subcellularLocation>
        <location evidence="2 15">Mitochondrion</location>
    </subcellularLocation>
</comment>
<keyword evidence="9 15" id="KW-0521">NADP</keyword>
<accession>A0A100I5G9</accession>
<feature type="binding site" evidence="16">
    <location>
        <position position="437"/>
    </location>
    <ligand>
        <name>FAD</name>
        <dbReference type="ChEBI" id="CHEBI:57692"/>
    </ligand>
</feature>
<evidence type="ECO:0000256" key="15">
    <source>
        <dbReference type="PIRNR" id="PIRNR000362"/>
    </source>
</evidence>
<dbReference type="SUPFAM" id="SSF51905">
    <property type="entry name" value="FAD/NAD(P)-binding domain"/>
    <property type="match status" value="1"/>
</dbReference>
<evidence type="ECO:0000256" key="9">
    <source>
        <dbReference type="ARBA" id="ARBA00022857"/>
    </source>
</evidence>
<dbReference type="FunFam" id="3.50.50.60:FF:000036">
    <property type="entry name" value="NADPH:adrenodoxin oxidoreductase, mitochondrial"/>
    <property type="match status" value="1"/>
</dbReference>
<evidence type="ECO:0000313" key="20">
    <source>
        <dbReference type="Proteomes" id="UP000068243"/>
    </source>
</evidence>
<evidence type="ECO:0000256" key="10">
    <source>
        <dbReference type="ARBA" id="ARBA00022946"/>
    </source>
</evidence>
<dbReference type="OMA" id="RFNFIGN"/>
<comment type="caution">
    <text evidence="19">The sequence shown here is derived from an EMBL/GenBank/DDBJ whole genome shotgun (WGS) entry which is preliminary data.</text>
</comment>
<evidence type="ECO:0000256" key="1">
    <source>
        <dbReference type="ARBA" id="ARBA00001974"/>
    </source>
</evidence>
<dbReference type="Proteomes" id="UP000068243">
    <property type="component" value="Unassembled WGS sequence"/>
</dbReference>
<proteinExistence type="inferred from homology"/>